<dbReference type="Proteomes" id="UP000819052">
    <property type="component" value="Unassembled WGS sequence"/>
</dbReference>
<dbReference type="EMBL" id="VVIW01000014">
    <property type="protein sequence ID" value="NHZ42733.1"/>
    <property type="molecule type" value="Genomic_DNA"/>
</dbReference>
<proteinExistence type="predicted"/>
<sequence>MTTHLHSDLDSLLQKLSSDDVFRARLLGDPVAALGSLGIALAPGQIPSQRCLPGKDAIALDRMTFMSKLDSAAGAIPFFLSGSAPGNA</sequence>
<gene>
    <name evidence="1" type="ORF">F1609_21525</name>
</gene>
<accession>A0ABX0M6B4</accession>
<dbReference type="NCBIfam" id="TIGR04509">
    <property type="entry name" value="mod_pep_NH_fam"/>
    <property type="match status" value="1"/>
</dbReference>
<comment type="caution">
    <text evidence="1">The sequence shown here is derived from an EMBL/GenBank/DDBJ whole genome shotgun (WGS) entry which is preliminary data.</text>
</comment>
<reference evidence="1 2" key="1">
    <citation type="submission" date="2019-09" db="EMBL/GenBank/DDBJ databases">
        <title>Taxonomy of Antarctic Massilia spp.: description of Massilia rubra sp. nov., Massilia aquatica sp. nov., Massilia mucilaginosa sp. nov., Massilia frigida sp. nov. isolated from streams, lakes and regoliths.</title>
        <authorList>
            <person name="Holochova P."/>
            <person name="Sedlacek I."/>
            <person name="Kralova S."/>
            <person name="Maslanova I."/>
            <person name="Busse H.-J."/>
            <person name="Stankova E."/>
            <person name="Vrbovska V."/>
            <person name="Kovarovic V."/>
            <person name="Bartak M."/>
            <person name="Svec P."/>
            <person name="Pantucek R."/>
        </authorList>
    </citation>
    <scope>NUCLEOTIDE SEQUENCE [LARGE SCALE GENOMIC DNA]</scope>
    <source>
        <strain evidence="1 2">CCM 8693</strain>
    </source>
</reference>
<dbReference type="RefSeq" id="WP_167078724.1">
    <property type="nucleotide sequence ID" value="NZ_VVIW01000014.1"/>
</dbReference>
<evidence type="ECO:0000313" key="1">
    <source>
        <dbReference type="EMBL" id="NHZ42733.1"/>
    </source>
</evidence>
<name>A0ABX0M6B4_9BURK</name>
<protein>
    <submittedName>
        <fullName evidence="1">Modified peptide</fullName>
    </submittedName>
</protein>
<evidence type="ECO:0000313" key="2">
    <source>
        <dbReference type="Proteomes" id="UP000819052"/>
    </source>
</evidence>
<organism evidence="1 2">
    <name type="scientific">Massilia aquatica</name>
    <dbReference type="NCBI Taxonomy" id="2609000"/>
    <lineage>
        <taxon>Bacteria</taxon>
        <taxon>Pseudomonadati</taxon>
        <taxon>Pseudomonadota</taxon>
        <taxon>Betaproteobacteria</taxon>
        <taxon>Burkholderiales</taxon>
        <taxon>Oxalobacteraceae</taxon>
        <taxon>Telluria group</taxon>
        <taxon>Massilia</taxon>
    </lineage>
</organism>
<dbReference type="InterPro" id="IPR030976">
    <property type="entry name" value="Mod_pep_NH_fam"/>
</dbReference>
<keyword evidence="2" id="KW-1185">Reference proteome</keyword>